<dbReference type="Proteomes" id="UP000593575">
    <property type="component" value="Unassembled WGS sequence"/>
</dbReference>
<comment type="caution">
    <text evidence="2">The sequence shown here is derived from an EMBL/GenBank/DDBJ whole genome shotgun (WGS) entry which is preliminary data.</text>
</comment>
<keyword evidence="3" id="KW-1185">Reference proteome</keyword>
<dbReference type="AlphaFoldDB" id="A0A7J9IYD1"/>
<dbReference type="GO" id="GO:0071540">
    <property type="term" value="C:eukaryotic translation initiation factor 3 complex, eIF3e"/>
    <property type="evidence" value="ECO:0007669"/>
    <property type="project" value="TreeGrafter"/>
</dbReference>
<dbReference type="EMBL" id="JABFAE010000004">
    <property type="protein sequence ID" value="MBA0827151.1"/>
    <property type="molecule type" value="Genomic_DNA"/>
</dbReference>
<dbReference type="GO" id="GO:0003729">
    <property type="term" value="F:mRNA binding"/>
    <property type="evidence" value="ECO:0007669"/>
    <property type="project" value="TreeGrafter"/>
</dbReference>
<feature type="compositionally biased region" description="Low complexity" evidence="1">
    <location>
        <begin position="194"/>
        <end position="211"/>
    </location>
</feature>
<evidence type="ECO:0000313" key="3">
    <source>
        <dbReference type="Proteomes" id="UP000593575"/>
    </source>
</evidence>
<dbReference type="GO" id="GO:0002188">
    <property type="term" value="P:translation reinitiation"/>
    <property type="evidence" value="ECO:0007669"/>
    <property type="project" value="TreeGrafter"/>
</dbReference>
<evidence type="ECO:0000313" key="2">
    <source>
        <dbReference type="EMBL" id="MBA0827151.1"/>
    </source>
</evidence>
<dbReference type="GO" id="GO:0043614">
    <property type="term" value="C:multi-eIF complex"/>
    <property type="evidence" value="ECO:0007669"/>
    <property type="project" value="TreeGrafter"/>
</dbReference>
<organism evidence="2 3">
    <name type="scientific">Gossypium armourianum</name>
    <dbReference type="NCBI Taxonomy" id="34283"/>
    <lineage>
        <taxon>Eukaryota</taxon>
        <taxon>Viridiplantae</taxon>
        <taxon>Streptophyta</taxon>
        <taxon>Embryophyta</taxon>
        <taxon>Tracheophyta</taxon>
        <taxon>Spermatophyta</taxon>
        <taxon>Magnoliopsida</taxon>
        <taxon>eudicotyledons</taxon>
        <taxon>Gunneridae</taxon>
        <taxon>Pentapetalae</taxon>
        <taxon>rosids</taxon>
        <taxon>malvids</taxon>
        <taxon>Malvales</taxon>
        <taxon>Malvaceae</taxon>
        <taxon>Malvoideae</taxon>
        <taxon>Gossypium</taxon>
    </lineage>
</organism>
<evidence type="ECO:0000256" key="1">
    <source>
        <dbReference type="SAM" id="MobiDB-lite"/>
    </source>
</evidence>
<dbReference type="PANTHER" id="PTHR14005:SF0">
    <property type="entry name" value="EUKARYOTIC TRANSLATION INITIATION FACTOR 3 SUBUNIT A"/>
    <property type="match status" value="1"/>
</dbReference>
<evidence type="ECO:0008006" key="4">
    <source>
        <dbReference type="Google" id="ProtNLM"/>
    </source>
</evidence>
<dbReference type="InterPro" id="IPR027512">
    <property type="entry name" value="EIF3A"/>
</dbReference>
<gene>
    <name evidence="2" type="ORF">Goarm_011948</name>
</gene>
<feature type="compositionally biased region" description="Basic and acidic residues" evidence="1">
    <location>
        <begin position="119"/>
        <end position="171"/>
    </location>
</feature>
<dbReference type="GO" id="GO:0071541">
    <property type="term" value="C:eukaryotic translation initiation factor 3 complex, eIF3m"/>
    <property type="evidence" value="ECO:0007669"/>
    <property type="project" value="TreeGrafter"/>
</dbReference>
<protein>
    <recommendedName>
        <fullName evidence="4">Eukaryotic translation initiation factor 3 subunit A</fullName>
    </recommendedName>
</protein>
<dbReference type="GO" id="GO:0001732">
    <property type="term" value="P:formation of cytoplasmic translation initiation complex"/>
    <property type="evidence" value="ECO:0007669"/>
    <property type="project" value="TreeGrafter"/>
</dbReference>
<sequence length="313" mass="35929">MDHLERAKREEAAPLIEAAFQRRLVEEKVLHEREQQLEVELSRQRHDGDLKEKNRLARMLENKMIFQERVISRRQAEFDQRRVEGEERIKQIIQARKQERDIKRKKIFYVRSEEERIKKMREEEEARKREEAERRRKEEAEHKAKMDEIAEKQRQRERELEEKERLRREALLGRAPEGISRPSELPAGSRTTEPVVATPAAAAAAAAAPTTGKYVPKFRLRPEGSGPAPPSEPDRWGKPAPLEPDRWAAGSRAPPSQSDRWTSGSRAPPQDSDRLAGGGSRATPPDSNRFGGGSGSSKAEPWRPSRARNPQRG</sequence>
<feature type="compositionally biased region" description="Polar residues" evidence="1">
    <location>
        <begin position="254"/>
        <end position="265"/>
    </location>
</feature>
<dbReference type="PANTHER" id="PTHR14005">
    <property type="entry name" value="EUKARYOTIC TRANSLATION INITIATION FACTOR 3, THETA SUBUNIT"/>
    <property type="match status" value="1"/>
</dbReference>
<accession>A0A7J9IYD1</accession>
<proteinExistence type="predicted"/>
<feature type="region of interest" description="Disordered" evidence="1">
    <location>
        <begin position="119"/>
        <end position="313"/>
    </location>
</feature>
<reference evidence="2 3" key="1">
    <citation type="journal article" date="2019" name="Genome Biol. Evol.">
        <title>Insights into the evolution of the New World diploid cottons (Gossypium, subgenus Houzingenia) based on genome sequencing.</title>
        <authorList>
            <person name="Grover C.E."/>
            <person name="Arick M.A. 2nd"/>
            <person name="Thrash A."/>
            <person name="Conover J.L."/>
            <person name="Sanders W.S."/>
            <person name="Peterson D.G."/>
            <person name="Frelichowski J.E."/>
            <person name="Scheffler J.A."/>
            <person name="Scheffler B.E."/>
            <person name="Wendel J.F."/>
        </authorList>
    </citation>
    <scope>NUCLEOTIDE SEQUENCE [LARGE SCALE GENOMIC DNA]</scope>
    <source>
        <strain evidence="2">6</strain>
        <tissue evidence="2">Leaf</tissue>
    </source>
</reference>
<name>A0A7J9IYD1_9ROSI</name>
<dbReference type="GO" id="GO:0003743">
    <property type="term" value="F:translation initiation factor activity"/>
    <property type="evidence" value="ECO:0007669"/>
    <property type="project" value="TreeGrafter"/>
</dbReference>